<sequence>MSNGEVWSLDRGLILAYPNDIIITGNTRAEVQMNLKKLMKASKNMGLVVNAEKTKYMVVTRGPEDSSNLKIENNEFEQVKEFRYLGVTLNNKNIMHEEINVRLNVANRCYFAMETLFKSKTLSKK</sequence>
<evidence type="ECO:0000313" key="3">
    <source>
        <dbReference type="Proteomes" id="UP001160148"/>
    </source>
</evidence>
<keyword evidence="3" id="KW-1185">Reference proteome</keyword>
<reference evidence="2 3" key="1">
    <citation type="submission" date="2023-01" db="EMBL/GenBank/DDBJ databases">
        <authorList>
            <person name="Whitehead M."/>
        </authorList>
    </citation>
    <scope>NUCLEOTIDE SEQUENCE [LARGE SCALE GENOMIC DNA]</scope>
</reference>
<proteinExistence type="predicted"/>
<feature type="domain" description="Reverse transcriptase" evidence="1">
    <location>
        <begin position="1"/>
        <end position="89"/>
    </location>
</feature>
<evidence type="ECO:0000259" key="1">
    <source>
        <dbReference type="PROSITE" id="PS50878"/>
    </source>
</evidence>
<dbReference type="PROSITE" id="PS50878">
    <property type="entry name" value="RT_POL"/>
    <property type="match status" value="1"/>
</dbReference>
<gene>
    <name evidence="2" type="ORF">MEUPH1_LOCUS2283</name>
</gene>
<evidence type="ECO:0000313" key="2">
    <source>
        <dbReference type="EMBL" id="CAI6345250.1"/>
    </source>
</evidence>
<dbReference type="InterPro" id="IPR000477">
    <property type="entry name" value="RT_dom"/>
</dbReference>
<dbReference type="Gene3D" id="3.30.70.270">
    <property type="match status" value="1"/>
</dbReference>
<protein>
    <recommendedName>
        <fullName evidence="1">Reverse transcriptase domain-containing protein</fullName>
    </recommendedName>
</protein>
<dbReference type="PANTHER" id="PTHR47027">
    <property type="entry name" value="REVERSE TRANSCRIPTASE DOMAIN-CONTAINING PROTEIN"/>
    <property type="match status" value="1"/>
</dbReference>
<dbReference type="GO" id="GO:0071897">
    <property type="term" value="P:DNA biosynthetic process"/>
    <property type="evidence" value="ECO:0007669"/>
    <property type="project" value="UniProtKB-ARBA"/>
</dbReference>
<organism evidence="2 3">
    <name type="scientific">Macrosiphum euphorbiae</name>
    <name type="common">potato aphid</name>
    <dbReference type="NCBI Taxonomy" id="13131"/>
    <lineage>
        <taxon>Eukaryota</taxon>
        <taxon>Metazoa</taxon>
        <taxon>Ecdysozoa</taxon>
        <taxon>Arthropoda</taxon>
        <taxon>Hexapoda</taxon>
        <taxon>Insecta</taxon>
        <taxon>Pterygota</taxon>
        <taxon>Neoptera</taxon>
        <taxon>Paraneoptera</taxon>
        <taxon>Hemiptera</taxon>
        <taxon>Sternorrhyncha</taxon>
        <taxon>Aphidomorpha</taxon>
        <taxon>Aphidoidea</taxon>
        <taxon>Aphididae</taxon>
        <taxon>Macrosiphini</taxon>
        <taxon>Macrosiphum</taxon>
    </lineage>
</organism>
<dbReference type="InterPro" id="IPR043502">
    <property type="entry name" value="DNA/RNA_pol_sf"/>
</dbReference>
<dbReference type="AlphaFoldDB" id="A0AAV0VNU3"/>
<accession>A0AAV0VNU3</accession>
<comment type="caution">
    <text evidence="2">The sequence shown here is derived from an EMBL/GenBank/DDBJ whole genome shotgun (WGS) entry which is preliminary data.</text>
</comment>
<name>A0AAV0VNU3_9HEMI</name>
<dbReference type="Proteomes" id="UP001160148">
    <property type="component" value="Unassembled WGS sequence"/>
</dbReference>
<dbReference type="SUPFAM" id="SSF56672">
    <property type="entry name" value="DNA/RNA polymerases"/>
    <property type="match status" value="1"/>
</dbReference>
<dbReference type="InterPro" id="IPR043128">
    <property type="entry name" value="Rev_trsase/Diguanyl_cyclase"/>
</dbReference>
<dbReference type="PANTHER" id="PTHR47027:SF29">
    <property type="entry name" value="C2H2-TYPE DOMAIN-CONTAINING PROTEIN"/>
    <property type="match status" value="1"/>
</dbReference>
<dbReference type="EMBL" id="CARXXK010000001">
    <property type="protein sequence ID" value="CAI6345250.1"/>
    <property type="molecule type" value="Genomic_DNA"/>
</dbReference>
<dbReference type="Pfam" id="PF00078">
    <property type="entry name" value="RVT_1"/>
    <property type="match status" value="1"/>
</dbReference>